<keyword evidence="8" id="KW-1185">Reference proteome</keyword>
<evidence type="ECO:0000256" key="2">
    <source>
        <dbReference type="ARBA" id="ARBA00029447"/>
    </source>
</evidence>
<dbReference type="EMBL" id="CP046522">
    <property type="protein sequence ID" value="QGU94119.1"/>
    <property type="molecule type" value="Genomic_DNA"/>
</dbReference>
<dbReference type="PANTHER" id="PTHR32089">
    <property type="entry name" value="METHYL-ACCEPTING CHEMOTAXIS PROTEIN MCPB"/>
    <property type="match status" value="1"/>
</dbReference>
<dbReference type="SMART" id="SM00304">
    <property type="entry name" value="HAMP"/>
    <property type="match status" value="1"/>
</dbReference>
<accession>A0A6I6EKC6</accession>
<dbReference type="SUPFAM" id="SSF58104">
    <property type="entry name" value="Methyl-accepting chemotaxis protein (MCP) signaling domain"/>
    <property type="match status" value="1"/>
</dbReference>
<organism evidence="7 8">
    <name type="scientific">Clostridium bovifaecis</name>
    <dbReference type="NCBI Taxonomy" id="2184719"/>
    <lineage>
        <taxon>Bacteria</taxon>
        <taxon>Bacillati</taxon>
        <taxon>Bacillota</taxon>
        <taxon>Clostridia</taxon>
        <taxon>Eubacteriales</taxon>
        <taxon>Clostridiaceae</taxon>
        <taxon>Clostridium</taxon>
    </lineage>
</organism>
<dbReference type="InterPro" id="IPR003660">
    <property type="entry name" value="HAMP_dom"/>
</dbReference>
<dbReference type="PANTHER" id="PTHR32089:SF112">
    <property type="entry name" value="LYSOZYME-LIKE PROTEIN-RELATED"/>
    <property type="match status" value="1"/>
</dbReference>
<sequence length="572" mass="63684">MGIMKDIKSIKIKIILPVFCMVTIFIAVMIFQIVSLNGNLGRVREMNEKAFATVSKSEELKLNVVQVQQWLTDISATRAAKGFDDGFEEAEKHAKSTKKIFEELKKSNPEDKDAIENIENKFEPYYEIGKKMANAYIAGGPEKGNLSMLKFDEMAKSVNGSVDKFKDGAYRRIDISIKNIEQSIYKSLVLIVVSIIISIMVLVIIWSYMSRGIVKPISNVLDKLKDIASSEGDLTKHINATSNDEIGQLANNINLVQDSFRNIISTIINESFEIEDIVKKNNESIFKLAEQIEEVYETTEEMSASMEETAASTEGMLTTATKIEEVIQIVDTKAQEGASVVEEIRTRAERLKKNAVISENSARQMGNEVKERLRAAIEQSKAVEQIDLLTDSIFKIAYQTNLLALNAAIEAARAGEDGKGFAIVAEEIRKLAENSKHAVNEIRKVTSQVMESVENLTESSEGVVEFINTNVVKDYEILVNIGGQYYKDAEYIEGFVSHLSNALNEIAIETSKMIKSINEIVISNNGVSNSTQNITRSIGIVSEKSNDVLKSINAAKENVEKLTKVISRFKIK</sequence>
<dbReference type="InterPro" id="IPR004089">
    <property type="entry name" value="MCPsignal_dom"/>
</dbReference>
<evidence type="ECO:0000259" key="6">
    <source>
        <dbReference type="PROSITE" id="PS50885"/>
    </source>
</evidence>
<evidence type="ECO:0000256" key="4">
    <source>
        <dbReference type="SAM" id="Phobius"/>
    </source>
</evidence>
<feature type="domain" description="Methyl-accepting transducer" evidence="5">
    <location>
        <begin position="270"/>
        <end position="542"/>
    </location>
</feature>
<keyword evidence="4" id="KW-0812">Transmembrane</keyword>
<feature type="domain" description="HAMP" evidence="6">
    <location>
        <begin position="211"/>
        <end position="265"/>
    </location>
</feature>
<proteinExistence type="inferred from homology"/>
<evidence type="ECO:0000259" key="5">
    <source>
        <dbReference type="PROSITE" id="PS50111"/>
    </source>
</evidence>
<reference evidence="7 8" key="1">
    <citation type="submission" date="2019-12" db="EMBL/GenBank/DDBJ databases">
        <title>Genome sequenceing of Clostridium bovifaecis.</title>
        <authorList>
            <person name="Yao Y."/>
        </authorList>
    </citation>
    <scope>NUCLEOTIDE SEQUENCE [LARGE SCALE GENOMIC DNA]</scope>
    <source>
        <strain evidence="7 8">BXX</strain>
    </source>
</reference>
<dbReference type="GO" id="GO:0007165">
    <property type="term" value="P:signal transduction"/>
    <property type="evidence" value="ECO:0007669"/>
    <property type="project" value="UniProtKB-KW"/>
</dbReference>
<dbReference type="Pfam" id="PF00672">
    <property type="entry name" value="HAMP"/>
    <property type="match status" value="1"/>
</dbReference>
<dbReference type="CDD" id="cd06225">
    <property type="entry name" value="HAMP"/>
    <property type="match status" value="1"/>
</dbReference>
<evidence type="ECO:0000256" key="1">
    <source>
        <dbReference type="ARBA" id="ARBA00023224"/>
    </source>
</evidence>
<dbReference type="GO" id="GO:0016020">
    <property type="term" value="C:membrane"/>
    <property type="evidence" value="ECO:0007669"/>
    <property type="project" value="InterPro"/>
</dbReference>
<evidence type="ECO:0000313" key="8">
    <source>
        <dbReference type="Proteomes" id="UP000422764"/>
    </source>
</evidence>
<gene>
    <name evidence="7" type="ORF">GOM49_02265</name>
</gene>
<keyword evidence="1 3" id="KW-0807">Transducer</keyword>
<dbReference type="PROSITE" id="PS50885">
    <property type="entry name" value="HAMP"/>
    <property type="match status" value="1"/>
</dbReference>
<dbReference type="AlphaFoldDB" id="A0A6I6EKC6"/>
<feature type="transmembrane region" description="Helical" evidence="4">
    <location>
        <begin position="188"/>
        <end position="209"/>
    </location>
</feature>
<dbReference type="Gene3D" id="1.10.8.500">
    <property type="entry name" value="HAMP domain in histidine kinase"/>
    <property type="match status" value="1"/>
</dbReference>
<evidence type="ECO:0000256" key="3">
    <source>
        <dbReference type="PROSITE-ProRule" id="PRU00284"/>
    </source>
</evidence>
<evidence type="ECO:0000313" key="7">
    <source>
        <dbReference type="EMBL" id="QGU94119.1"/>
    </source>
</evidence>
<dbReference type="SMART" id="SM00283">
    <property type="entry name" value="MA"/>
    <property type="match status" value="1"/>
</dbReference>
<dbReference type="Proteomes" id="UP000422764">
    <property type="component" value="Chromosome"/>
</dbReference>
<dbReference type="Gene3D" id="1.10.287.950">
    <property type="entry name" value="Methyl-accepting chemotaxis protein"/>
    <property type="match status" value="1"/>
</dbReference>
<dbReference type="Pfam" id="PF00015">
    <property type="entry name" value="MCPsignal"/>
    <property type="match status" value="1"/>
</dbReference>
<protein>
    <submittedName>
        <fullName evidence="7">HAMP domain-containing protein</fullName>
    </submittedName>
</protein>
<dbReference type="PROSITE" id="PS50111">
    <property type="entry name" value="CHEMOTAXIS_TRANSDUC_2"/>
    <property type="match status" value="1"/>
</dbReference>
<comment type="similarity">
    <text evidence="2">Belongs to the methyl-accepting chemotaxis (MCP) protein family.</text>
</comment>
<keyword evidence="4" id="KW-0472">Membrane</keyword>
<name>A0A6I6EKC6_9CLOT</name>
<feature type="transmembrane region" description="Helical" evidence="4">
    <location>
        <begin position="14"/>
        <end position="36"/>
    </location>
</feature>
<keyword evidence="4" id="KW-1133">Transmembrane helix</keyword>